<feature type="compositionally biased region" description="Basic and acidic residues" evidence="3">
    <location>
        <begin position="169"/>
        <end position="189"/>
    </location>
</feature>
<sequence length="376" mass="42919">MKPIQKRLFLGNLPPKLLKRDVANMLQEFGNVQSVEMKQRTDDDGNVLSSFAFVDIEMDTEKLYSCFRRFQSESWGDHKIKVEVARESFLDRLKREQEEAKLSDTKIKKSDVNGNLDHNHSLGSYENHEQTKDHSAPCVRSKDKVEKKNSKASKVRKDLTPKPTSADDDSLKPAAEKSGDFKGVEASHEKKTRKRFGVMSMFSGNKHVKNLDDSESNVQDDSREECLQNVEEEEVEERESYGSLRMFSGTMNLKDMNANEEVKDESRSRKKRSAEVLSSPAKRHKSGSFSASSEMKPSQPINNTTSFEQPADKNKSLPADKNKFSKEKDTNLEEKRKKRSKTEKKAEEKRVNALEERNKAIHLQKEAVKKALSSVV</sequence>
<dbReference type="OrthoDB" id="21643at2759"/>
<evidence type="ECO:0000313" key="6">
    <source>
        <dbReference type="Proteomes" id="UP000792457"/>
    </source>
</evidence>
<accession>A0A8K0K1Z6</accession>
<dbReference type="Proteomes" id="UP000792457">
    <property type="component" value="Unassembled WGS sequence"/>
</dbReference>
<evidence type="ECO:0000313" key="5">
    <source>
        <dbReference type="EMBL" id="KAG8226508.1"/>
    </source>
</evidence>
<dbReference type="AlphaFoldDB" id="A0A8K0K1Z6"/>
<proteinExistence type="predicted"/>
<evidence type="ECO:0000256" key="1">
    <source>
        <dbReference type="ARBA" id="ARBA00022884"/>
    </source>
</evidence>
<dbReference type="PANTHER" id="PTHR48029">
    <property type="entry name" value="NUCLEOLAR PROTEIN 8"/>
    <property type="match status" value="1"/>
</dbReference>
<keyword evidence="1 2" id="KW-0694">RNA-binding</keyword>
<comment type="caution">
    <text evidence="5">The sequence shown here is derived from an EMBL/GenBank/DDBJ whole genome shotgun (WGS) entry which is preliminary data.</text>
</comment>
<dbReference type="InterPro" id="IPR000504">
    <property type="entry name" value="RRM_dom"/>
</dbReference>
<dbReference type="PROSITE" id="PS50102">
    <property type="entry name" value="RRM"/>
    <property type="match status" value="1"/>
</dbReference>
<evidence type="ECO:0000256" key="2">
    <source>
        <dbReference type="PROSITE-ProRule" id="PRU00176"/>
    </source>
</evidence>
<dbReference type="Gene3D" id="3.30.70.330">
    <property type="match status" value="1"/>
</dbReference>
<feature type="compositionally biased region" description="Polar residues" evidence="3">
    <location>
        <begin position="287"/>
        <end position="308"/>
    </location>
</feature>
<feature type="compositionally biased region" description="Basic and acidic residues" evidence="3">
    <location>
        <begin position="126"/>
        <end position="160"/>
    </location>
</feature>
<feature type="compositionally biased region" description="Basic and acidic residues" evidence="3">
    <location>
        <begin position="343"/>
        <end position="358"/>
    </location>
</feature>
<evidence type="ECO:0000259" key="4">
    <source>
        <dbReference type="PROSITE" id="PS50102"/>
    </source>
</evidence>
<dbReference type="InterPro" id="IPR012677">
    <property type="entry name" value="Nucleotide-bd_a/b_plait_sf"/>
</dbReference>
<name>A0A8K0K1Z6_LADFU</name>
<reference evidence="5" key="1">
    <citation type="submission" date="2013-04" db="EMBL/GenBank/DDBJ databases">
        <authorList>
            <person name="Qu J."/>
            <person name="Murali S.C."/>
            <person name="Bandaranaike D."/>
            <person name="Bellair M."/>
            <person name="Blankenburg K."/>
            <person name="Chao H."/>
            <person name="Dinh H."/>
            <person name="Doddapaneni H."/>
            <person name="Downs B."/>
            <person name="Dugan-Rocha S."/>
            <person name="Elkadiri S."/>
            <person name="Gnanaolivu R.D."/>
            <person name="Hernandez B."/>
            <person name="Javaid M."/>
            <person name="Jayaseelan J.C."/>
            <person name="Lee S."/>
            <person name="Li M."/>
            <person name="Ming W."/>
            <person name="Munidasa M."/>
            <person name="Muniz J."/>
            <person name="Nguyen L."/>
            <person name="Ongeri F."/>
            <person name="Osuji N."/>
            <person name="Pu L.-L."/>
            <person name="Puazo M."/>
            <person name="Qu C."/>
            <person name="Quiroz J."/>
            <person name="Raj R."/>
            <person name="Weissenberger G."/>
            <person name="Xin Y."/>
            <person name="Zou X."/>
            <person name="Han Y."/>
            <person name="Richards S."/>
            <person name="Worley K."/>
            <person name="Muzny D."/>
            <person name="Gibbs R."/>
        </authorList>
    </citation>
    <scope>NUCLEOTIDE SEQUENCE</scope>
    <source>
        <strain evidence="5">Sampled in the wild</strain>
    </source>
</reference>
<dbReference type="PANTHER" id="PTHR48029:SF1">
    <property type="entry name" value="NUCLEOLAR PROTEIN 8"/>
    <property type="match status" value="1"/>
</dbReference>
<dbReference type="GO" id="GO:0003723">
    <property type="term" value="F:RNA binding"/>
    <property type="evidence" value="ECO:0007669"/>
    <property type="project" value="UniProtKB-UniRule"/>
</dbReference>
<feature type="domain" description="RRM" evidence="4">
    <location>
        <begin position="6"/>
        <end position="87"/>
    </location>
</feature>
<protein>
    <recommendedName>
        <fullName evidence="4">RRM domain-containing protein</fullName>
    </recommendedName>
</protein>
<feature type="region of interest" description="Disordered" evidence="3">
    <location>
        <begin position="100"/>
        <end position="358"/>
    </location>
</feature>
<feature type="compositionally biased region" description="Basic and acidic residues" evidence="3">
    <location>
        <begin position="100"/>
        <end position="111"/>
    </location>
</feature>
<keyword evidence="6" id="KW-1185">Reference proteome</keyword>
<organism evidence="5 6">
    <name type="scientific">Ladona fulva</name>
    <name type="common">Scarce chaser dragonfly</name>
    <name type="synonym">Libellula fulva</name>
    <dbReference type="NCBI Taxonomy" id="123851"/>
    <lineage>
        <taxon>Eukaryota</taxon>
        <taxon>Metazoa</taxon>
        <taxon>Ecdysozoa</taxon>
        <taxon>Arthropoda</taxon>
        <taxon>Hexapoda</taxon>
        <taxon>Insecta</taxon>
        <taxon>Pterygota</taxon>
        <taxon>Palaeoptera</taxon>
        <taxon>Odonata</taxon>
        <taxon>Epiprocta</taxon>
        <taxon>Anisoptera</taxon>
        <taxon>Libelluloidea</taxon>
        <taxon>Libellulidae</taxon>
        <taxon>Ladona</taxon>
    </lineage>
</organism>
<evidence type="ECO:0000256" key="3">
    <source>
        <dbReference type="SAM" id="MobiDB-lite"/>
    </source>
</evidence>
<dbReference type="EMBL" id="KZ308285">
    <property type="protein sequence ID" value="KAG8226508.1"/>
    <property type="molecule type" value="Genomic_DNA"/>
</dbReference>
<gene>
    <name evidence="5" type="ORF">J437_LFUL006898</name>
</gene>
<dbReference type="InterPro" id="IPR035979">
    <property type="entry name" value="RBD_domain_sf"/>
</dbReference>
<feature type="compositionally biased region" description="Basic and acidic residues" evidence="3">
    <location>
        <begin position="310"/>
        <end position="335"/>
    </location>
</feature>
<reference evidence="5" key="2">
    <citation type="submission" date="2017-10" db="EMBL/GenBank/DDBJ databases">
        <title>Ladona fulva Genome sequencing and assembly.</title>
        <authorList>
            <person name="Murali S."/>
            <person name="Richards S."/>
            <person name="Bandaranaike D."/>
            <person name="Bellair M."/>
            <person name="Blankenburg K."/>
            <person name="Chao H."/>
            <person name="Dinh H."/>
            <person name="Doddapaneni H."/>
            <person name="Dugan-Rocha S."/>
            <person name="Elkadiri S."/>
            <person name="Gnanaolivu R."/>
            <person name="Hernandez B."/>
            <person name="Skinner E."/>
            <person name="Javaid M."/>
            <person name="Lee S."/>
            <person name="Li M."/>
            <person name="Ming W."/>
            <person name="Munidasa M."/>
            <person name="Muniz J."/>
            <person name="Nguyen L."/>
            <person name="Hughes D."/>
            <person name="Osuji N."/>
            <person name="Pu L.-L."/>
            <person name="Puazo M."/>
            <person name="Qu C."/>
            <person name="Quiroz J."/>
            <person name="Raj R."/>
            <person name="Weissenberger G."/>
            <person name="Xin Y."/>
            <person name="Zou X."/>
            <person name="Han Y."/>
            <person name="Worley K."/>
            <person name="Muzny D."/>
            <person name="Gibbs R."/>
        </authorList>
    </citation>
    <scope>NUCLEOTIDE SEQUENCE</scope>
    <source>
        <strain evidence="5">Sampled in the wild</strain>
    </source>
</reference>
<dbReference type="SUPFAM" id="SSF54928">
    <property type="entry name" value="RNA-binding domain, RBD"/>
    <property type="match status" value="1"/>
</dbReference>